<organism evidence="2 3">
    <name type="scientific">Hebeloma cylindrosporum</name>
    <dbReference type="NCBI Taxonomy" id="76867"/>
    <lineage>
        <taxon>Eukaryota</taxon>
        <taxon>Fungi</taxon>
        <taxon>Dikarya</taxon>
        <taxon>Basidiomycota</taxon>
        <taxon>Agaricomycotina</taxon>
        <taxon>Agaricomycetes</taxon>
        <taxon>Agaricomycetidae</taxon>
        <taxon>Agaricales</taxon>
        <taxon>Agaricineae</taxon>
        <taxon>Hymenogastraceae</taxon>
        <taxon>Hebeloma</taxon>
    </lineage>
</organism>
<gene>
    <name evidence="2" type="ORF">M413DRAFT_24282</name>
    <name evidence="1" type="ORF">M413DRAFT_27978</name>
</gene>
<evidence type="ECO:0000313" key="3">
    <source>
        <dbReference type="Proteomes" id="UP000053424"/>
    </source>
</evidence>
<dbReference type="Proteomes" id="UP000053424">
    <property type="component" value="Unassembled WGS sequence"/>
</dbReference>
<reference evidence="3" key="2">
    <citation type="submission" date="2015-01" db="EMBL/GenBank/DDBJ databases">
        <title>Evolutionary Origins and Diversification of the Mycorrhizal Mutualists.</title>
        <authorList>
            <consortium name="DOE Joint Genome Institute"/>
            <consortium name="Mycorrhizal Genomics Consortium"/>
            <person name="Kohler A."/>
            <person name="Kuo A."/>
            <person name="Nagy L.G."/>
            <person name="Floudas D."/>
            <person name="Copeland A."/>
            <person name="Barry K.W."/>
            <person name="Cichocki N."/>
            <person name="Veneault-Fourrey C."/>
            <person name="LaButti K."/>
            <person name="Lindquist E.A."/>
            <person name="Lipzen A."/>
            <person name="Lundell T."/>
            <person name="Morin E."/>
            <person name="Murat C."/>
            <person name="Riley R."/>
            <person name="Ohm R."/>
            <person name="Sun H."/>
            <person name="Tunlid A."/>
            <person name="Henrissat B."/>
            <person name="Grigoriev I.V."/>
            <person name="Hibbett D.S."/>
            <person name="Martin F."/>
        </authorList>
    </citation>
    <scope>NUCLEOTIDE SEQUENCE [LARGE SCALE GENOMIC DNA]</scope>
    <source>
        <strain evidence="3">h7</strain>
        <strain evidence="1">H7</strain>
    </source>
</reference>
<evidence type="ECO:0000313" key="1">
    <source>
        <dbReference type="EMBL" id="KIM40848.1"/>
    </source>
</evidence>
<dbReference type="EMBL" id="KN831781">
    <property type="protein sequence ID" value="KIM40848.1"/>
    <property type="molecule type" value="Genomic_DNA"/>
</dbReference>
<name>A0A0C3CR66_HEBCY</name>
<dbReference type="AlphaFoldDB" id="A0A0C3CR66"/>
<sequence length="206" mass="23633">MPALFFPANALEYLRSFTSQRFTTDLHHAEASAWTAADSYLPDHVNNYIRFVQKLENLYECQQLLVQLHMDPTVPEEVLKAFRQCIHPEDVVDLPVSLHEQAHCLYKQIINLNVHQCYIDHDQPVGDELNVRAELFLEAAQVVEEAFERMGGDEAVKPPIEGISEAGEAAVQSAYCILQCISDRMNAQGRVWGMNQMWWNPTYDRL</sequence>
<keyword evidence="3" id="KW-1185">Reference proteome</keyword>
<dbReference type="EMBL" id="KN831771">
    <property type="protein sequence ID" value="KIM46584.1"/>
    <property type="molecule type" value="Genomic_DNA"/>
</dbReference>
<reference evidence="2" key="3">
    <citation type="submission" date="2015-02" db="EMBL/GenBank/DDBJ databases">
        <title>Evolutionary Origins and Diversification of the Mycorrhizal Mutualists.</title>
        <authorList>
            <consortium name="DOE Joint Genome Institute"/>
            <consortium name="Mycorrhizal Genomics Consortium"/>
            <person name="Kohler A."/>
            <person name="Kuo A."/>
            <person name="Nagy L.G."/>
            <person name="Floudas D."/>
            <person name="Copeland A."/>
            <person name="Barry K.W."/>
            <person name="Cichocki N."/>
            <person name="Veneault-Fourrey C."/>
            <person name="LaButti K."/>
            <person name="Lindquist E.A."/>
            <person name="Lipzen A."/>
            <person name="Lundell T."/>
            <person name="Morin E."/>
            <person name="Murat C."/>
            <person name="Riley R."/>
            <person name="Ohm R."/>
            <person name="Sun H."/>
            <person name="Tunlid A."/>
            <person name="Henrissat B."/>
            <person name="Grigoriev I.V."/>
            <person name="Hibbett D.S."/>
            <person name="Martin F."/>
        </authorList>
    </citation>
    <scope>NUCLEOTIDE SEQUENCE</scope>
    <source>
        <strain evidence="3">h7</strain>
        <strain evidence="2">H7</strain>
    </source>
</reference>
<proteinExistence type="predicted"/>
<dbReference type="HOGENOM" id="CLU_1332064_0_0_1"/>
<reference evidence="2 3" key="1">
    <citation type="submission" date="2014-04" db="EMBL/GenBank/DDBJ databases">
        <authorList>
            <consortium name="DOE Joint Genome Institute"/>
            <person name="Kuo A."/>
            <person name="Gay G."/>
            <person name="Dore J."/>
            <person name="Kohler A."/>
            <person name="Nagy L.G."/>
            <person name="Floudas D."/>
            <person name="Copeland A."/>
            <person name="Barry K.W."/>
            <person name="Cichocki N."/>
            <person name="Veneault-Fourrey C."/>
            <person name="LaButti K."/>
            <person name="Lindquist E.A."/>
            <person name="Lipzen A."/>
            <person name="Lundell T."/>
            <person name="Morin E."/>
            <person name="Murat C."/>
            <person name="Sun H."/>
            <person name="Tunlid A."/>
            <person name="Henrissat B."/>
            <person name="Grigoriev I.V."/>
            <person name="Hibbett D.S."/>
            <person name="Martin F."/>
            <person name="Nordberg H.P."/>
            <person name="Cantor M.N."/>
            <person name="Hua S.X."/>
        </authorList>
    </citation>
    <scope>NUCLEOTIDE SEQUENCE [LARGE SCALE GENOMIC DNA]</scope>
    <source>
        <strain evidence="3">h7</strain>
        <strain evidence="2">H7</strain>
    </source>
</reference>
<protein>
    <submittedName>
        <fullName evidence="2">Uncharacterized protein</fullName>
    </submittedName>
</protein>
<accession>A0A0C3CR66</accession>
<evidence type="ECO:0000313" key="2">
    <source>
        <dbReference type="EMBL" id="KIM46584.1"/>
    </source>
</evidence>